<dbReference type="InterPro" id="IPR036010">
    <property type="entry name" value="2Fe-2S_ferredoxin-like_sf"/>
</dbReference>
<proteinExistence type="predicted"/>
<sequence length="103" mass="11399">MVIPMAHHLFHPIDPGAPRPLRFEFDGEEITARPNDTLLAAVLASRERCGVNEFDGGGRAGFCLMGSCQECTMWDEDGRRLRGCMTEARDGLRLRSRPHGGSD</sequence>
<dbReference type="Pfam" id="PF13510">
    <property type="entry name" value="Fer2_4"/>
    <property type="match status" value="1"/>
</dbReference>
<dbReference type="AlphaFoldDB" id="A0A1G7M7Z1"/>
<evidence type="ECO:0000313" key="2">
    <source>
        <dbReference type="EMBL" id="SDF57832.1"/>
    </source>
</evidence>
<dbReference type="EMBL" id="FNAV01000031">
    <property type="protein sequence ID" value="SDF57832.1"/>
    <property type="molecule type" value="Genomic_DNA"/>
</dbReference>
<evidence type="ECO:0000313" key="3">
    <source>
        <dbReference type="Proteomes" id="UP000198994"/>
    </source>
</evidence>
<dbReference type="SUPFAM" id="SSF54292">
    <property type="entry name" value="2Fe-2S ferredoxin-like"/>
    <property type="match status" value="1"/>
</dbReference>
<dbReference type="Gene3D" id="3.10.20.440">
    <property type="entry name" value="2Fe-2S iron-sulphur cluster binding domain, sarcosine oxidase, alpha subunit, N-terminal domain"/>
    <property type="match status" value="1"/>
</dbReference>
<keyword evidence="3" id="KW-1185">Reference proteome</keyword>
<keyword evidence="1" id="KW-0560">Oxidoreductase</keyword>
<dbReference type="GO" id="GO:0016491">
    <property type="term" value="F:oxidoreductase activity"/>
    <property type="evidence" value="ECO:0007669"/>
    <property type="project" value="UniProtKB-KW"/>
</dbReference>
<dbReference type="GO" id="GO:0051536">
    <property type="term" value="F:iron-sulfur cluster binding"/>
    <property type="evidence" value="ECO:0007669"/>
    <property type="project" value="InterPro"/>
</dbReference>
<evidence type="ECO:0000256" key="1">
    <source>
        <dbReference type="ARBA" id="ARBA00023002"/>
    </source>
</evidence>
<dbReference type="STRING" id="282683.SAMN04488105_1315"/>
<name>A0A1G7M7Z1_9RHOB</name>
<organism evidence="2 3">
    <name type="scientific">Salipiger thiooxidans</name>
    <dbReference type="NCBI Taxonomy" id="282683"/>
    <lineage>
        <taxon>Bacteria</taxon>
        <taxon>Pseudomonadati</taxon>
        <taxon>Pseudomonadota</taxon>
        <taxon>Alphaproteobacteria</taxon>
        <taxon>Rhodobacterales</taxon>
        <taxon>Roseobacteraceae</taxon>
        <taxon>Salipiger</taxon>
    </lineage>
</organism>
<dbReference type="RefSeq" id="WP_050782474.1">
    <property type="nucleotide sequence ID" value="NZ_FNAV01000031.1"/>
</dbReference>
<dbReference type="Proteomes" id="UP000198994">
    <property type="component" value="Unassembled WGS sequence"/>
</dbReference>
<protein>
    <submittedName>
        <fullName evidence="2">2Fe-2S iron-sulfur cluster binding domain-containing protein</fullName>
    </submittedName>
</protein>
<dbReference type="InterPro" id="IPR042204">
    <property type="entry name" value="2Fe-2S-bd_N"/>
</dbReference>
<gene>
    <name evidence="2" type="ORF">SAMN04488105_1315</name>
</gene>
<accession>A0A1G7M7Z1</accession>
<reference evidence="3" key="1">
    <citation type="submission" date="2016-10" db="EMBL/GenBank/DDBJ databases">
        <authorList>
            <person name="Varghese N."/>
            <person name="Submissions S."/>
        </authorList>
    </citation>
    <scope>NUCLEOTIDE SEQUENCE [LARGE SCALE GENOMIC DNA]</scope>
    <source>
        <strain evidence="3">DSM 10146</strain>
    </source>
</reference>